<feature type="transmembrane region" description="Helical" evidence="7">
    <location>
        <begin position="121"/>
        <end position="140"/>
    </location>
</feature>
<evidence type="ECO:0000256" key="2">
    <source>
        <dbReference type="ARBA" id="ARBA00022448"/>
    </source>
</evidence>
<feature type="domain" description="ABC transmembrane type-1" evidence="8">
    <location>
        <begin position="149"/>
        <end position="344"/>
    </location>
</feature>
<feature type="transmembrane region" description="Helical" evidence="7">
    <location>
        <begin position="322"/>
        <end position="348"/>
    </location>
</feature>
<feature type="transmembrane region" description="Helical" evidence="7">
    <location>
        <begin position="21"/>
        <end position="42"/>
    </location>
</feature>
<evidence type="ECO:0000256" key="7">
    <source>
        <dbReference type="RuleBase" id="RU363032"/>
    </source>
</evidence>
<evidence type="ECO:0000256" key="3">
    <source>
        <dbReference type="ARBA" id="ARBA00022475"/>
    </source>
</evidence>
<dbReference type="Pfam" id="PF00528">
    <property type="entry name" value="BPD_transp_1"/>
    <property type="match status" value="1"/>
</dbReference>
<evidence type="ECO:0000256" key="1">
    <source>
        <dbReference type="ARBA" id="ARBA00004651"/>
    </source>
</evidence>
<dbReference type="PROSITE" id="PS50928">
    <property type="entry name" value="ABC_TM1"/>
    <property type="match status" value="1"/>
</dbReference>
<comment type="caution">
    <text evidence="9">The sequence shown here is derived from an EMBL/GenBank/DDBJ whole genome shotgun (WGS) entry which is preliminary data.</text>
</comment>
<evidence type="ECO:0000256" key="5">
    <source>
        <dbReference type="ARBA" id="ARBA00022989"/>
    </source>
</evidence>
<evidence type="ECO:0000256" key="6">
    <source>
        <dbReference type="ARBA" id="ARBA00023136"/>
    </source>
</evidence>
<sequence>MKALLQDIAHLWQTKWSFRLALLYLAGLGITIALLPFIPLPFTPDQLDLENVFLAPFNNKYHVLGTDQLGRDVLVNTLYGARNGLLLALPVMAIASLVGVSVGVLAGYFGNNKQYLKRGSLLVLLCCLSLLLYYNIIVPLQLFSNGLPSKLSYTSMLVGVGLSGIAWFGIKPVITRFSFCSRQVAFPLDSLTLRTIELISSLPRLLILISVAAFMPPSVMLLSVIFICTYWTGTARLARAEMLRIAQLPFIEAATTVGMTHRQIIFKEAVPNLLSPVVVAFVFGVGSLLAIESTLSFLGIGLPADLPSWGRTIAGIRSNLGAWWLVAFPGGFLALTVLALQVCSYHLVHITQGRARQ</sequence>
<dbReference type="InterPro" id="IPR000515">
    <property type="entry name" value="MetI-like"/>
</dbReference>
<keyword evidence="6 7" id="KW-0472">Membrane</keyword>
<dbReference type="GO" id="GO:0055085">
    <property type="term" value="P:transmembrane transport"/>
    <property type="evidence" value="ECO:0007669"/>
    <property type="project" value="InterPro"/>
</dbReference>
<name>A0A6B2GYE2_9BACT</name>
<dbReference type="PANTHER" id="PTHR43386">
    <property type="entry name" value="OLIGOPEPTIDE TRANSPORT SYSTEM PERMEASE PROTEIN APPC"/>
    <property type="match status" value="1"/>
</dbReference>
<evidence type="ECO:0000313" key="9">
    <source>
        <dbReference type="EMBL" id="NDK55989.1"/>
    </source>
</evidence>
<feature type="transmembrane region" description="Helical" evidence="7">
    <location>
        <begin position="85"/>
        <end position="109"/>
    </location>
</feature>
<proteinExistence type="inferred from homology"/>
<keyword evidence="4 7" id="KW-0812">Transmembrane</keyword>
<feature type="transmembrane region" description="Helical" evidence="7">
    <location>
        <begin position="277"/>
        <end position="302"/>
    </location>
</feature>
<dbReference type="CDD" id="cd06261">
    <property type="entry name" value="TM_PBP2"/>
    <property type="match status" value="1"/>
</dbReference>
<keyword evidence="2 7" id="KW-0813">Transport</keyword>
<dbReference type="PANTHER" id="PTHR43386:SF23">
    <property type="entry name" value="ABC TRANSPORTER"/>
    <property type="match status" value="1"/>
</dbReference>
<evidence type="ECO:0000259" key="8">
    <source>
        <dbReference type="PROSITE" id="PS50928"/>
    </source>
</evidence>
<dbReference type="Gene3D" id="1.10.3720.10">
    <property type="entry name" value="MetI-like"/>
    <property type="match status" value="1"/>
</dbReference>
<evidence type="ECO:0000313" key="10">
    <source>
        <dbReference type="Proteomes" id="UP000478546"/>
    </source>
</evidence>
<dbReference type="RefSeq" id="WP_162346048.1">
    <property type="nucleotide sequence ID" value="NZ_JAAEAA010000009.1"/>
</dbReference>
<comment type="similarity">
    <text evidence="7">Belongs to the binding-protein-dependent transport system permease family.</text>
</comment>
<dbReference type="InterPro" id="IPR050366">
    <property type="entry name" value="BP-dependent_transpt_permease"/>
</dbReference>
<dbReference type="SUPFAM" id="SSF161098">
    <property type="entry name" value="MetI-like"/>
    <property type="match status" value="1"/>
</dbReference>
<protein>
    <submittedName>
        <fullName evidence="9">ABC transporter permease</fullName>
    </submittedName>
</protein>
<feature type="transmembrane region" description="Helical" evidence="7">
    <location>
        <begin position="152"/>
        <end position="170"/>
    </location>
</feature>
<organism evidence="9 10">
    <name type="scientific">Pontibacter fetidus</name>
    <dbReference type="NCBI Taxonomy" id="2700082"/>
    <lineage>
        <taxon>Bacteria</taxon>
        <taxon>Pseudomonadati</taxon>
        <taxon>Bacteroidota</taxon>
        <taxon>Cytophagia</taxon>
        <taxon>Cytophagales</taxon>
        <taxon>Hymenobacteraceae</taxon>
        <taxon>Pontibacter</taxon>
    </lineage>
</organism>
<comment type="subcellular location">
    <subcellularLocation>
        <location evidence="1 7">Cell membrane</location>
        <topology evidence="1 7">Multi-pass membrane protein</topology>
    </subcellularLocation>
</comment>
<dbReference type="EMBL" id="JAAEAA010000009">
    <property type="protein sequence ID" value="NDK55989.1"/>
    <property type="molecule type" value="Genomic_DNA"/>
</dbReference>
<keyword evidence="5 7" id="KW-1133">Transmembrane helix</keyword>
<dbReference type="AlphaFoldDB" id="A0A6B2GYE2"/>
<evidence type="ECO:0000256" key="4">
    <source>
        <dbReference type="ARBA" id="ARBA00022692"/>
    </source>
</evidence>
<gene>
    <name evidence="9" type="ORF">GWO68_08680</name>
</gene>
<keyword evidence="3" id="KW-1003">Cell membrane</keyword>
<reference evidence="9 10" key="1">
    <citation type="submission" date="2020-01" db="EMBL/GenBank/DDBJ databases">
        <authorList>
            <person name="Kim M.K."/>
        </authorList>
    </citation>
    <scope>NUCLEOTIDE SEQUENCE [LARGE SCALE GENOMIC DNA]</scope>
    <source>
        <strain evidence="9 10">BT213</strain>
    </source>
</reference>
<dbReference type="InterPro" id="IPR035906">
    <property type="entry name" value="MetI-like_sf"/>
</dbReference>
<dbReference type="GO" id="GO:0005886">
    <property type="term" value="C:plasma membrane"/>
    <property type="evidence" value="ECO:0007669"/>
    <property type="project" value="UniProtKB-SubCell"/>
</dbReference>
<accession>A0A6B2GYE2</accession>
<keyword evidence="10" id="KW-1185">Reference proteome</keyword>
<dbReference type="Proteomes" id="UP000478546">
    <property type="component" value="Unassembled WGS sequence"/>
</dbReference>